<dbReference type="InterPro" id="IPR029062">
    <property type="entry name" value="Class_I_gatase-like"/>
</dbReference>
<dbReference type="AlphaFoldDB" id="A0A4R3YSX0"/>
<keyword evidence="5" id="KW-1185">Reference proteome</keyword>
<dbReference type="InterPro" id="IPR018060">
    <property type="entry name" value="HTH_AraC"/>
</dbReference>
<dbReference type="GO" id="GO:0043565">
    <property type="term" value="F:sequence-specific DNA binding"/>
    <property type="evidence" value="ECO:0007669"/>
    <property type="project" value="InterPro"/>
</dbReference>
<dbReference type="SUPFAM" id="SSF46689">
    <property type="entry name" value="Homeodomain-like"/>
    <property type="match status" value="1"/>
</dbReference>
<dbReference type="InterPro" id="IPR002818">
    <property type="entry name" value="DJ-1/PfpI"/>
</dbReference>
<evidence type="ECO:0000259" key="3">
    <source>
        <dbReference type="PROSITE" id="PS01124"/>
    </source>
</evidence>
<comment type="caution">
    <text evidence="4">The sequence shown here is derived from an EMBL/GenBank/DDBJ whole genome shotgun (WGS) entry which is preliminary data.</text>
</comment>
<dbReference type="SUPFAM" id="SSF52317">
    <property type="entry name" value="Class I glutamine amidotransferase-like"/>
    <property type="match status" value="1"/>
</dbReference>
<evidence type="ECO:0000256" key="2">
    <source>
        <dbReference type="ARBA" id="ARBA00023163"/>
    </source>
</evidence>
<dbReference type="GO" id="GO:0003700">
    <property type="term" value="F:DNA-binding transcription factor activity"/>
    <property type="evidence" value="ECO:0007669"/>
    <property type="project" value="InterPro"/>
</dbReference>
<name>A0A4R3YSX0_9GAMM</name>
<gene>
    <name evidence="4" type="ORF">EDC52_105114</name>
</gene>
<accession>A0A4R3YSX0</accession>
<dbReference type="PANTHER" id="PTHR43130:SF3">
    <property type="entry name" value="HTH-TYPE TRANSCRIPTIONAL REGULATOR RV1931C"/>
    <property type="match status" value="1"/>
</dbReference>
<dbReference type="SMART" id="SM00342">
    <property type="entry name" value="HTH_ARAC"/>
    <property type="match status" value="1"/>
</dbReference>
<evidence type="ECO:0000256" key="1">
    <source>
        <dbReference type="ARBA" id="ARBA00023015"/>
    </source>
</evidence>
<dbReference type="Pfam" id="PF12833">
    <property type="entry name" value="HTH_18"/>
    <property type="match status" value="1"/>
</dbReference>
<dbReference type="Pfam" id="PF01965">
    <property type="entry name" value="DJ-1_PfpI"/>
    <property type="match status" value="1"/>
</dbReference>
<proteinExistence type="predicted"/>
<dbReference type="InterPro" id="IPR009057">
    <property type="entry name" value="Homeodomain-like_sf"/>
</dbReference>
<reference evidence="4 5" key="1">
    <citation type="submission" date="2019-03" db="EMBL/GenBank/DDBJ databases">
        <title>Genomic Encyclopedia of Type Strains, Phase IV (KMG-IV): sequencing the most valuable type-strain genomes for metagenomic binning, comparative biology and taxonomic classification.</title>
        <authorList>
            <person name="Goeker M."/>
        </authorList>
    </citation>
    <scope>NUCLEOTIDE SEQUENCE [LARGE SCALE GENOMIC DNA]</scope>
    <source>
        <strain evidence="4 5">DSM 19580</strain>
    </source>
</reference>
<keyword evidence="1" id="KW-0805">Transcription regulation</keyword>
<dbReference type="EMBL" id="SMCR01000005">
    <property type="protein sequence ID" value="TCV95512.1"/>
    <property type="molecule type" value="Genomic_DNA"/>
</dbReference>
<evidence type="ECO:0000313" key="5">
    <source>
        <dbReference type="Proteomes" id="UP000295719"/>
    </source>
</evidence>
<dbReference type="InterPro" id="IPR052158">
    <property type="entry name" value="INH-QAR"/>
</dbReference>
<dbReference type="Gene3D" id="1.10.10.60">
    <property type="entry name" value="Homeodomain-like"/>
    <property type="match status" value="1"/>
</dbReference>
<feature type="domain" description="HTH araC/xylS-type" evidence="3">
    <location>
        <begin position="235"/>
        <end position="323"/>
    </location>
</feature>
<evidence type="ECO:0000313" key="4">
    <source>
        <dbReference type="EMBL" id="TCV95512.1"/>
    </source>
</evidence>
<dbReference type="PANTHER" id="PTHR43130">
    <property type="entry name" value="ARAC-FAMILY TRANSCRIPTIONAL REGULATOR"/>
    <property type="match status" value="1"/>
</dbReference>
<protein>
    <submittedName>
        <fullName evidence="4">AraC family transcriptional regulator with amidase-like domain</fullName>
    </submittedName>
</protein>
<organism evidence="4 5">
    <name type="scientific">Biostraticola tofi</name>
    <dbReference type="NCBI Taxonomy" id="466109"/>
    <lineage>
        <taxon>Bacteria</taxon>
        <taxon>Pseudomonadati</taxon>
        <taxon>Pseudomonadota</taxon>
        <taxon>Gammaproteobacteria</taxon>
        <taxon>Enterobacterales</taxon>
        <taxon>Bruguierivoracaceae</taxon>
        <taxon>Biostraticola</taxon>
    </lineage>
</organism>
<sequence>MPLTPDCPCLPARDKENNTVRDVWFLMLPDTVLLDVTGPAEVLKQSGAFRLHYIGPEAQVITSAGLSVNHISPLPPSLPDSSILIIPGVINSDRTLSSLASRIAGHWLQGLQQPIREGRWQLVCVCSGALLAAQAGLLDGYQCTTHHSIIERLRRQAPLAQVKDNRIFVEDRGIYTSAGITAGIDLALFLVSEQVGPRQAMIVAREMVVYFRRGPEDPQLSPWLRYRNHLHPAIHRAQDILSREPEANWSLDQLAGRVYLSSRHLARIFREHLGISVREYHEQLRVAIARQRLQEGLGIEKSALAAGFSSARQLRRAQSRQQE</sequence>
<dbReference type="OrthoDB" id="9803764at2"/>
<dbReference type="Proteomes" id="UP000295719">
    <property type="component" value="Unassembled WGS sequence"/>
</dbReference>
<keyword evidence="2" id="KW-0804">Transcription</keyword>
<dbReference type="PROSITE" id="PS01124">
    <property type="entry name" value="HTH_ARAC_FAMILY_2"/>
    <property type="match status" value="1"/>
</dbReference>
<dbReference type="Gene3D" id="3.40.50.880">
    <property type="match status" value="1"/>
</dbReference>